<evidence type="ECO:0000313" key="4">
    <source>
        <dbReference type="Proteomes" id="UP000694044"/>
    </source>
</evidence>
<protein>
    <submittedName>
        <fullName evidence="3">Uncharacterized protein</fullName>
    </submittedName>
</protein>
<evidence type="ECO:0000256" key="1">
    <source>
        <dbReference type="SAM" id="MobiDB-lite"/>
    </source>
</evidence>
<organism evidence="3 4">
    <name type="scientific">Phytophthora pseudosyringae</name>
    <dbReference type="NCBI Taxonomy" id="221518"/>
    <lineage>
        <taxon>Eukaryota</taxon>
        <taxon>Sar</taxon>
        <taxon>Stramenopiles</taxon>
        <taxon>Oomycota</taxon>
        <taxon>Peronosporomycetes</taxon>
        <taxon>Peronosporales</taxon>
        <taxon>Peronosporaceae</taxon>
        <taxon>Phytophthora</taxon>
    </lineage>
</organism>
<comment type="caution">
    <text evidence="3">The sequence shown here is derived from an EMBL/GenBank/DDBJ whole genome shotgun (WGS) entry which is preliminary data.</text>
</comment>
<keyword evidence="2" id="KW-1133">Transmembrane helix</keyword>
<dbReference type="OrthoDB" id="97248at2759"/>
<sequence length="376" mass="40039">MDFQLLITAPDTSHGVGHSTNRSNGVPNMPASTTTILALRVSLRRRAQDSAQFAADNDRTQGTCSYYPTDTGGCRAPRSCYDCLNAALEKEPDGCMINQVGRCVSVAGNYDVSLDFRVVSATPVGGEGGSDASNRSSSSANDNDATQPPAAEQTLQLQFPAVNTTYCEDDDTLLNDDQLAGAGFMYGTGGCVFVQACGVPSWAYVVGGSDCSGLIAADYNGPSADDHKGGKVDNPQGYLAFWCVAIAIILTLVATLTMVITIHHHHSKRRLDNLQRRRTIVVGEPIASAPRTIIPNASKSGVRLLNLFGWEAMRADLIEKERQDMHDRMCAQAYPASENSLPGSSPSTNYLQLVGVEPSAPVMSPIVSSAPRLTDC</sequence>
<feature type="compositionally biased region" description="Low complexity" evidence="1">
    <location>
        <begin position="130"/>
        <end position="145"/>
    </location>
</feature>
<evidence type="ECO:0000256" key="2">
    <source>
        <dbReference type="SAM" id="Phobius"/>
    </source>
</evidence>
<dbReference type="AlphaFoldDB" id="A0A8T1VZC5"/>
<evidence type="ECO:0000313" key="3">
    <source>
        <dbReference type="EMBL" id="KAG7384974.1"/>
    </source>
</evidence>
<name>A0A8T1VZC5_9STRA</name>
<dbReference type="EMBL" id="JAGDFM010000133">
    <property type="protein sequence ID" value="KAG7384974.1"/>
    <property type="molecule type" value="Genomic_DNA"/>
</dbReference>
<keyword evidence="2" id="KW-0812">Transmembrane</keyword>
<keyword evidence="4" id="KW-1185">Reference proteome</keyword>
<keyword evidence="2" id="KW-0472">Membrane</keyword>
<feature type="region of interest" description="Disordered" evidence="1">
    <location>
        <begin position="125"/>
        <end position="149"/>
    </location>
</feature>
<dbReference type="Proteomes" id="UP000694044">
    <property type="component" value="Unassembled WGS sequence"/>
</dbReference>
<gene>
    <name evidence="3" type="ORF">PHYPSEUDO_002056</name>
</gene>
<reference evidence="3" key="1">
    <citation type="submission" date="2021-02" db="EMBL/GenBank/DDBJ databases">
        <authorList>
            <person name="Palmer J.M."/>
        </authorList>
    </citation>
    <scope>NUCLEOTIDE SEQUENCE</scope>
    <source>
        <strain evidence="3">SCRP734</strain>
    </source>
</reference>
<feature type="transmembrane region" description="Helical" evidence="2">
    <location>
        <begin position="239"/>
        <end position="262"/>
    </location>
</feature>
<proteinExistence type="predicted"/>
<accession>A0A8T1VZC5</accession>